<dbReference type="Proteomes" id="UP001596395">
    <property type="component" value="Unassembled WGS sequence"/>
</dbReference>
<evidence type="ECO:0000256" key="1">
    <source>
        <dbReference type="SAM" id="MobiDB-lite"/>
    </source>
</evidence>
<keyword evidence="3" id="KW-1185">Reference proteome</keyword>
<dbReference type="AlphaFoldDB" id="A0ABD5VB45"/>
<feature type="region of interest" description="Disordered" evidence="1">
    <location>
        <begin position="18"/>
        <end position="80"/>
    </location>
</feature>
<evidence type="ECO:0000313" key="3">
    <source>
        <dbReference type="Proteomes" id="UP001596395"/>
    </source>
</evidence>
<organism evidence="2 3">
    <name type="scientific">Halorubellus litoreus</name>
    <dbReference type="NCBI Taxonomy" id="755308"/>
    <lineage>
        <taxon>Archaea</taxon>
        <taxon>Methanobacteriati</taxon>
        <taxon>Methanobacteriota</taxon>
        <taxon>Stenosarchaea group</taxon>
        <taxon>Halobacteria</taxon>
        <taxon>Halobacteriales</taxon>
        <taxon>Halorubellaceae</taxon>
        <taxon>Halorubellus</taxon>
    </lineage>
</organism>
<evidence type="ECO:0000313" key="2">
    <source>
        <dbReference type="EMBL" id="MFC6951410.1"/>
    </source>
</evidence>
<dbReference type="EMBL" id="JBHSXN010000001">
    <property type="protein sequence ID" value="MFC6951410.1"/>
    <property type="molecule type" value="Genomic_DNA"/>
</dbReference>
<accession>A0ABD5VB45</accession>
<dbReference type="RefSeq" id="WP_336348445.1">
    <property type="nucleotide sequence ID" value="NZ_JAZAQL010000001.1"/>
</dbReference>
<gene>
    <name evidence="2" type="ORF">ACFQGB_00920</name>
</gene>
<name>A0ABD5VB45_9EURY</name>
<feature type="compositionally biased region" description="Low complexity" evidence="1">
    <location>
        <begin position="18"/>
        <end position="32"/>
    </location>
</feature>
<proteinExistence type="predicted"/>
<sequence>MRALPVLAVVALLVVAGCTGPTTPTDAPTATDDATEPEADSDATTATSTTDAPSQADETSTSADPTDDGDGVPDPESLAVNDTETFRNLTAMLGVDADKPTLGTRNLSQYFRSRDTPRKVLLGLEEFVKHPEDDPHGLATGDGRIYVQPAGASPAVVEQVVVHEQFHSVQFQQGWTAPSSPVTTDGRLAVGGAVEGASVWIAGEYTERYQRDGVERQVRMVREAVVDGPDGWRVFRAPYYFGARWTEHHLDDPANVSWVYANPPETTEQLMHNLTASEEPVRPIAVAVEGEGWFESAGDRLGEAYVWATLRGELDANASATAAAGWGGDELRMVSGPGGETRNLTWAMRWDTTGDADEFAAAFDDWRGERDVNASFRLVRVNETVTLLLAGDRAFVDAAVVSMGDGNTVVVERSTTGNRTAAGLAAASTRGKA</sequence>
<protein>
    <submittedName>
        <fullName evidence="2">Uncharacterized protein</fullName>
    </submittedName>
</protein>
<feature type="compositionally biased region" description="Low complexity" evidence="1">
    <location>
        <begin position="42"/>
        <end position="53"/>
    </location>
</feature>
<dbReference type="PROSITE" id="PS51257">
    <property type="entry name" value="PROKAR_LIPOPROTEIN"/>
    <property type="match status" value="1"/>
</dbReference>
<reference evidence="2 3" key="1">
    <citation type="journal article" date="2019" name="Int. J. Syst. Evol. Microbiol.">
        <title>The Global Catalogue of Microorganisms (GCM) 10K type strain sequencing project: providing services to taxonomists for standard genome sequencing and annotation.</title>
        <authorList>
            <consortium name="The Broad Institute Genomics Platform"/>
            <consortium name="The Broad Institute Genome Sequencing Center for Infectious Disease"/>
            <person name="Wu L."/>
            <person name="Ma J."/>
        </authorList>
    </citation>
    <scope>NUCLEOTIDE SEQUENCE [LARGE SCALE GENOMIC DNA]</scope>
    <source>
        <strain evidence="2 3">GX26</strain>
    </source>
</reference>
<comment type="caution">
    <text evidence="2">The sequence shown here is derived from an EMBL/GenBank/DDBJ whole genome shotgun (WGS) entry which is preliminary data.</text>
</comment>